<dbReference type="eggNOG" id="arCOG01311">
    <property type="taxonomic scope" value="Archaea"/>
</dbReference>
<keyword evidence="7" id="KW-1185">Reference proteome</keyword>
<dbReference type="PANTHER" id="PTHR42987:SF4">
    <property type="entry name" value="PROTEASE SOHB-RELATED"/>
    <property type="match status" value="1"/>
</dbReference>
<dbReference type="InterPro" id="IPR047272">
    <property type="entry name" value="S49_SppA_C"/>
</dbReference>
<dbReference type="Gene3D" id="3.90.226.10">
    <property type="entry name" value="2-enoyl-CoA Hydratase, Chain A, domain 1"/>
    <property type="match status" value="1"/>
</dbReference>
<dbReference type="KEGG" id="tuz:TUZN_1463"/>
<evidence type="ECO:0000313" key="7">
    <source>
        <dbReference type="Proteomes" id="UP000008138"/>
    </source>
</evidence>
<dbReference type="InterPro" id="IPR029045">
    <property type="entry name" value="ClpP/crotonase-like_dom_sf"/>
</dbReference>
<dbReference type="SUPFAM" id="SSF52096">
    <property type="entry name" value="ClpP/crotonase"/>
    <property type="match status" value="1"/>
</dbReference>
<organism evidence="6 7">
    <name type="scientific">Thermoproteus uzoniensis (strain 768-20)</name>
    <dbReference type="NCBI Taxonomy" id="999630"/>
    <lineage>
        <taxon>Archaea</taxon>
        <taxon>Thermoproteota</taxon>
        <taxon>Thermoprotei</taxon>
        <taxon>Thermoproteales</taxon>
        <taxon>Thermoproteaceae</taxon>
        <taxon>Thermoproteus</taxon>
    </lineage>
</organism>
<dbReference type="EMBL" id="CP002590">
    <property type="protein sequence ID" value="AEA12934.1"/>
    <property type="molecule type" value="Genomic_DNA"/>
</dbReference>
<dbReference type="GO" id="GO:0006508">
    <property type="term" value="P:proteolysis"/>
    <property type="evidence" value="ECO:0007669"/>
    <property type="project" value="UniProtKB-KW"/>
</dbReference>
<dbReference type="Pfam" id="PF01343">
    <property type="entry name" value="Peptidase_S49"/>
    <property type="match status" value="2"/>
</dbReference>
<keyword evidence="4" id="KW-0720">Serine protease</keyword>
<evidence type="ECO:0000256" key="1">
    <source>
        <dbReference type="ARBA" id="ARBA00008683"/>
    </source>
</evidence>
<keyword evidence="3" id="KW-0378">Hydrolase</keyword>
<comment type="similarity">
    <text evidence="1">Belongs to the peptidase S49 family.</text>
</comment>
<evidence type="ECO:0000313" key="6">
    <source>
        <dbReference type="EMBL" id="AEA12934.1"/>
    </source>
</evidence>
<feature type="domain" description="Peptidase S49" evidence="5">
    <location>
        <begin position="104"/>
        <end position="142"/>
    </location>
</feature>
<sequence length="533" mass="56320">MVAMAEDRTALAALILAAISVAAVLVIVATQQQRPVQLAAPPQKERIVVIPITAPLTSCWVNPLLPYILRLNSSDVAGIILYIDSPGGTLDATEALYGALKGLGKPVYAVVSGLDASGAFYVSMAAEKIYASPGSLVGNIGAWAVINPAVFWTPIPLEIFPSGYEKLFGMSLFGYYDSVDQAAASFLSVVLKSRGDRLNASADLLATGRLFTAQEALRIGLIDKIGGLADAVADMARSLGLTSYSVVSIYSYYGISPPNCSGLAMTQAKVPLGLLANSTLNPVFYIYPGAVQLDVNQSVPKFNVSQVKPAGRYVLFDLSHGNLIPEQFVQAFASKLVLYNCTVAFATTSNDLRSLLKNATGLVIVNPSSPYSSASVDAVESFTASGGRLLVFYDPRLANSIYITSSPPLPAYLDELLTPFGMVVMDGYLYNASAGLTALTGNWQFVSTRYVNSTELGDGDYVFFTPAAISGSGVGVYVDAHLLGFGAGRYAVVLQRGNVTVVGTVTSFLPDFVRLGNNQALLGDLARWVCGGR</sequence>
<dbReference type="PANTHER" id="PTHR42987">
    <property type="entry name" value="PEPTIDASE S49"/>
    <property type="match status" value="1"/>
</dbReference>
<dbReference type="CDD" id="cd07023">
    <property type="entry name" value="S49_Sppa_N_C"/>
    <property type="match status" value="1"/>
</dbReference>
<proteinExistence type="inferred from homology"/>
<protein>
    <submittedName>
        <fullName evidence="6">Protease IV, putative</fullName>
    </submittedName>
</protein>
<reference evidence="6 7" key="1">
    <citation type="journal article" date="2011" name="J. Bacteriol.">
        <title>Complete genome sequence of the thermoacidophilic crenarchaeon Thermoproteus uzoniensis 768-20.</title>
        <authorList>
            <person name="Mardanov A.V."/>
            <person name="Gumerov V.M."/>
            <person name="Beletsky A.V."/>
            <person name="Prokofeva M.I."/>
            <person name="Bonch-Osmolovskaya E.A."/>
            <person name="Ravin N.V."/>
            <person name="Skryabin K.G."/>
        </authorList>
    </citation>
    <scope>NUCLEOTIDE SEQUENCE [LARGE SCALE GENOMIC DNA]</scope>
    <source>
        <strain evidence="6 7">768-20</strain>
    </source>
</reference>
<dbReference type="Proteomes" id="UP000008138">
    <property type="component" value="Chromosome"/>
</dbReference>
<feature type="domain" description="Peptidase S49" evidence="5">
    <location>
        <begin position="178"/>
        <end position="240"/>
    </location>
</feature>
<dbReference type="AlphaFoldDB" id="F2L1S8"/>
<dbReference type="HOGENOM" id="CLU_445943_0_0_2"/>
<evidence type="ECO:0000256" key="2">
    <source>
        <dbReference type="ARBA" id="ARBA00022670"/>
    </source>
</evidence>
<dbReference type="GO" id="GO:0008236">
    <property type="term" value="F:serine-type peptidase activity"/>
    <property type="evidence" value="ECO:0007669"/>
    <property type="project" value="UniProtKB-KW"/>
</dbReference>
<name>F2L1S8_THEU7</name>
<accession>F2L1S8</accession>
<dbReference type="InterPro" id="IPR002142">
    <property type="entry name" value="Peptidase_S49"/>
</dbReference>
<evidence type="ECO:0000256" key="3">
    <source>
        <dbReference type="ARBA" id="ARBA00022801"/>
    </source>
</evidence>
<keyword evidence="2 6" id="KW-0645">Protease</keyword>
<gene>
    <name evidence="6" type="ordered locus">TUZN_1463</name>
</gene>
<evidence type="ECO:0000259" key="5">
    <source>
        <dbReference type="Pfam" id="PF01343"/>
    </source>
</evidence>
<reference key="2">
    <citation type="submission" date="2011-03" db="EMBL/GenBank/DDBJ databases">
        <title>Complete genome sequence of the thermoacidophilic crenarchaeon Thermoproteus uzoniensis 768-20.</title>
        <authorList>
            <person name="Mardanov A.V."/>
            <person name="Gumerov V.M."/>
            <person name="Beletsky A.V."/>
            <person name="Prokofeva M.I."/>
            <person name="Bonch-Osmolovskaya E.A."/>
            <person name="Ravin N.V."/>
            <person name="Skryabin K.G."/>
        </authorList>
    </citation>
    <scope>NUCLEOTIDE SEQUENCE</scope>
    <source>
        <strain>768-20</strain>
    </source>
</reference>
<evidence type="ECO:0000256" key="4">
    <source>
        <dbReference type="ARBA" id="ARBA00022825"/>
    </source>
</evidence>
<dbReference type="STRING" id="999630.TUZN_1463"/>